<accession>A0A1W1ZXT3</accession>
<feature type="domain" description="FAD dependent oxidoreductase" evidence="1">
    <location>
        <begin position="3"/>
        <end position="352"/>
    </location>
</feature>
<dbReference type="SUPFAM" id="SSF51905">
    <property type="entry name" value="FAD/NAD(P)-binding domain"/>
    <property type="match status" value="1"/>
</dbReference>
<dbReference type="OrthoDB" id="9801699at2"/>
<dbReference type="InterPro" id="IPR041854">
    <property type="entry name" value="BFD-like_2Fe2S-bd_dom_sf"/>
</dbReference>
<evidence type="ECO:0000313" key="3">
    <source>
        <dbReference type="EMBL" id="SMC53022.1"/>
    </source>
</evidence>
<dbReference type="Pfam" id="PF01266">
    <property type="entry name" value="DAO"/>
    <property type="match status" value="1"/>
</dbReference>
<evidence type="ECO:0000313" key="4">
    <source>
        <dbReference type="Proteomes" id="UP000192738"/>
    </source>
</evidence>
<dbReference type="CDD" id="cd19946">
    <property type="entry name" value="GlpA-like_Fer2_BFD-like"/>
    <property type="match status" value="1"/>
</dbReference>
<evidence type="ECO:0000259" key="1">
    <source>
        <dbReference type="Pfam" id="PF01266"/>
    </source>
</evidence>
<proteinExistence type="predicted"/>
<dbReference type="Gene3D" id="1.10.10.1100">
    <property type="entry name" value="BFD-like [2Fe-2S]-binding domain"/>
    <property type="match status" value="1"/>
</dbReference>
<protein>
    <submittedName>
        <fullName evidence="3">Glycerol-3-phosphate dehydrogenase</fullName>
    </submittedName>
</protein>
<feature type="domain" description="BFD-like [2Fe-2S]-binding" evidence="2">
    <location>
        <begin position="395"/>
        <end position="448"/>
    </location>
</feature>
<dbReference type="Gene3D" id="3.50.50.60">
    <property type="entry name" value="FAD/NAD(P)-binding domain"/>
    <property type="match status" value="1"/>
</dbReference>
<dbReference type="InterPro" id="IPR052745">
    <property type="entry name" value="G3P_Oxidase/Oxidoreductase"/>
</dbReference>
<dbReference type="PANTHER" id="PTHR42720">
    <property type="entry name" value="GLYCEROL-3-PHOSPHATE DEHYDROGENASE"/>
    <property type="match status" value="1"/>
</dbReference>
<dbReference type="AlphaFoldDB" id="A0A1W1ZXT3"/>
<evidence type="ECO:0000259" key="2">
    <source>
        <dbReference type="Pfam" id="PF04324"/>
    </source>
</evidence>
<sequence length="480" mass="52475">MYDVCIIGAGVVGMNIARQLSRYNLKVCVLERHDDVSCGCSKANSGIVHGGYSDEPGTLKAELCVKGNQMYEQLDKELNFGYRKTGSLVLAFSEEELETLKALAKYGRQNGVQGLKVINGEQARELESYLSKEVTAALYCENAGVTSPYEFVQALAENAVANGVVLKLETEVTQIQKVDDSFKLTASNGSETVARFVINAAGIHSDSIARMVGINDYHIIPRRGQYVLLDKDQNYLVNSVVFQVPTKLGKGILVTTTYHGNLMIGPNAEEIEDKEDLGTDEKTLEYIVQMARKSVPGFDMRRALKSFAGNRPVSKLKDWVIEESVVKGFINLVGIDSPGLTSSPAIALKVVDIIRNAGLLLEPNPSFAAYRKPIIQKKDNTFAGDINASEPERHVICRCEKVTEAEIIDCLHRGVPVKSMAAVSLRTRAGMGSCQGAFCGPRVKQVIARELNIPIEEVAERADGSSTLIPRAKRIAMLKM</sequence>
<dbReference type="RefSeq" id="WP_084574901.1">
    <property type="nucleotide sequence ID" value="NZ_CP155572.1"/>
</dbReference>
<organism evidence="3 4">
    <name type="scientific">Sporomusa malonica</name>
    <dbReference type="NCBI Taxonomy" id="112901"/>
    <lineage>
        <taxon>Bacteria</taxon>
        <taxon>Bacillati</taxon>
        <taxon>Bacillota</taxon>
        <taxon>Negativicutes</taxon>
        <taxon>Selenomonadales</taxon>
        <taxon>Sporomusaceae</taxon>
        <taxon>Sporomusa</taxon>
    </lineage>
</organism>
<dbReference type="InterPro" id="IPR007419">
    <property type="entry name" value="BFD-like_2Fe2S-bd_dom"/>
</dbReference>
<dbReference type="STRING" id="112901.SAMN04488500_104259"/>
<keyword evidence="4" id="KW-1185">Reference proteome</keyword>
<dbReference type="PANTHER" id="PTHR42720:SF1">
    <property type="entry name" value="GLYCEROL 3-PHOSPHATE OXIDASE"/>
    <property type="match status" value="1"/>
</dbReference>
<dbReference type="InterPro" id="IPR006076">
    <property type="entry name" value="FAD-dep_OxRdtase"/>
</dbReference>
<dbReference type="InterPro" id="IPR036188">
    <property type="entry name" value="FAD/NAD-bd_sf"/>
</dbReference>
<dbReference type="SUPFAM" id="SSF54373">
    <property type="entry name" value="FAD-linked reductases, C-terminal domain"/>
    <property type="match status" value="1"/>
</dbReference>
<name>A0A1W1ZXT3_9FIRM</name>
<dbReference type="EMBL" id="FWXI01000004">
    <property type="protein sequence ID" value="SMC53022.1"/>
    <property type="molecule type" value="Genomic_DNA"/>
</dbReference>
<dbReference type="Pfam" id="PF04324">
    <property type="entry name" value="Fer2_BFD"/>
    <property type="match status" value="1"/>
</dbReference>
<dbReference type="Gene3D" id="3.30.9.10">
    <property type="entry name" value="D-Amino Acid Oxidase, subunit A, domain 2"/>
    <property type="match status" value="1"/>
</dbReference>
<dbReference type="Proteomes" id="UP000192738">
    <property type="component" value="Unassembled WGS sequence"/>
</dbReference>
<gene>
    <name evidence="3" type="ORF">SAMN04488500_104259</name>
</gene>
<reference evidence="3 4" key="1">
    <citation type="submission" date="2017-04" db="EMBL/GenBank/DDBJ databases">
        <authorList>
            <person name="Afonso C.L."/>
            <person name="Miller P.J."/>
            <person name="Scott M.A."/>
            <person name="Spackman E."/>
            <person name="Goraichik I."/>
            <person name="Dimitrov K.M."/>
            <person name="Suarez D.L."/>
            <person name="Swayne D.E."/>
        </authorList>
    </citation>
    <scope>NUCLEOTIDE SEQUENCE [LARGE SCALE GENOMIC DNA]</scope>
    <source>
        <strain evidence="3 4">DSM 5090</strain>
    </source>
</reference>